<dbReference type="InterPro" id="IPR028161">
    <property type="entry name" value="Met8-like"/>
</dbReference>
<evidence type="ECO:0000256" key="4">
    <source>
        <dbReference type="ARBA" id="ARBA00023027"/>
    </source>
</evidence>
<dbReference type="Pfam" id="PF13241">
    <property type="entry name" value="NAD_binding_7"/>
    <property type="match status" value="1"/>
</dbReference>
<dbReference type="EMBL" id="AP019846">
    <property type="protein sequence ID" value="BBM60229.1"/>
    <property type="molecule type" value="Genomic_DNA"/>
</dbReference>
<dbReference type="EMBL" id="JBGORW010000006">
    <property type="protein sequence ID" value="MFA3799775.1"/>
    <property type="molecule type" value="Genomic_DNA"/>
</dbReference>
<dbReference type="GO" id="GO:0019354">
    <property type="term" value="P:siroheme biosynthetic process"/>
    <property type="evidence" value="ECO:0007669"/>
    <property type="project" value="UniProtKB-UniPathway"/>
</dbReference>
<accession>A0A510LA55</accession>
<keyword evidence="4" id="KW-0520">NAD</keyword>
<dbReference type="RefSeq" id="WP_021744757.1">
    <property type="nucleotide sequence ID" value="NZ_AP019846.1"/>
</dbReference>
<reference evidence="8 10" key="2">
    <citation type="submission" date="2024-07" db="EMBL/GenBank/DDBJ databases">
        <authorList>
            <person name="Li X.-J."/>
            <person name="Wang X."/>
        </authorList>
    </citation>
    <scope>NUCLEOTIDE SEQUENCE [LARGE SCALE GENOMIC DNA]</scope>
    <source>
        <strain evidence="8 10">DSM 23441</strain>
    </source>
</reference>
<dbReference type="Proteomes" id="UP000321561">
    <property type="component" value="Chromosome"/>
</dbReference>
<dbReference type="GO" id="GO:0004325">
    <property type="term" value="F:ferrochelatase activity"/>
    <property type="evidence" value="ECO:0007669"/>
    <property type="project" value="InterPro"/>
</dbReference>
<comment type="pathway">
    <text evidence="1">Porphyrin-containing compound metabolism; siroheme biosynthesis; sirohydrochlorin from precorrin-2: step 1/1.</text>
</comment>
<dbReference type="Proteomes" id="UP001571581">
    <property type="component" value="Unassembled WGS sequence"/>
</dbReference>
<dbReference type="PANTHER" id="PTHR35330">
    <property type="entry name" value="SIROHEME BIOSYNTHESIS PROTEIN MET8"/>
    <property type="match status" value="1"/>
</dbReference>
<dbReference type="GO" id="GO:0043115">
    <property type="term" value="F:precorrin-2 dehydrogenase activity"/>
    <property type="evidence" value="ECO:0007669"/>
    <property type="project" value="UniProtKB-EC"/>
</dbReference>
<dbReference type="OrthoDB" id="9773765at2"/>
<evidence type="ECO:0000256" key="5">
    <source>
        <dbReference type="ARBA" id="ARBA00023244"/>
    </source>
</evidence>
<evidence type="ECO:0000256" key="2">
    <source>
        <dbReference type="ARBA" id="ARBA00012400"/>
    </source>
</evidence>
<dbReference type="SUPFAM" id="SSF75615">
    <property type="entry name" value="Siroheme synthase middle domains-like"/>
    <property type="match status" value="1"/>
</dbReference>
<proteinExistence type="predicted"/>
<dbReference type="PANTHER" id="PTHR35330:SF1">
    <property type="entry name" value="SIROHEME BIOSYNTHESIS PROTEIN MET8"/>
    <property type="match status" value="1"/>
</dbReference>
<name>A0A510LA55_9FUSO</name>
<gene>
    <name evidence="8" type="ORF">ACEG17_06190</name>
    <name evidence="7" type="ORF">JMUB5056_1823</name>
</gene>
<evidence type="ECO:0000313" key="8">
    <source>
        <dbReference type="EMBL" id="MFA3799775.1"/>
    </source>
</evidence>
<dbReference type="InterPro" id="IPR006367">
    <property type="entry name" value="Sirohaem_synthase_N"/>
</dbReference>
<dbReference type="Gene3D" id="3.40.50.720">
    <property type="entry name" value="NAD(P)-binding Rossmann-like Domain"/>
    <property type="match status" value="1"/>
</dbReference>
<dbReference type="NCBIfam" id="TIGR01470">
    <property type="entry name" value="cysG_Nterm"/>
    <property type="match status" value="1"/>
</dbReference>
<evidence type="ECO:0000256" key="6">
    <source>
        <dbReference type="ARBA" id="ARBA00047561"/>
    </source>
</evidence>
<dbReference type="InterPro" id="IPR036291">
    <property type="entry name" value="NAD(P)-bd_dom_sf"/>
</dbReference>
<evidence type="ECO:0000313" key="10">
    <source>
        <dbReference type="Proteomes" id="UP001571581"/>
    </source>
</evidence>
<keyword evidence="10" id="KW-1185">Reference proteome</keyword>
<evidence type="ECO:0000256" key="1">
    <source>
        <dbReference type="ARBA" id="ARBA00005010"/>
    </source>
</evidence>
<protein>
    <recommendedName>
        <fullName evidence="2">precorrin-2 dehydrogenase</fullName>
        <ecNumber evidence="2">1.3.1.76</ecNumber>
    </recommendedName>
</protein>
<dbReference type="AlphaFoldDB" id="A0A510LA55"/>
<sequence>MWFPLFINLENKKVLVIGGGKVALKKIKKVLEYGADVTVVTDNIKEQSILELKNLKIEDNKKIENNKDEIEKLVKDFFLVISATDDEQLNENIAQVCDSKEILINNASSKTKMNAMFGGIVKNSEFQIAISTSGKNCKRSRAMKSEIQKVLDKIEK</sequence>
<evidence type="ECO:0000313" key="9">
    <source>
        <dbReference type="Proteomes" id="UP000321561"/>
    </source>
</evidence>
<keyword evidence="5" id="KW-0627">Porphyrin biosynthesis</keyword>
<dbReference type="EC" id="1.3.1.76" evidence="2"/>
<keyword evidence="3" id="KW-0560">Oxidoreductase</keyword>
<evidence type="ECO:0000256" key="3">
    <source>
        <dbReference type="ARBA" id="ARBA00023002"/>
    </source>
</evidence>
<dbReference type="SUPFAM" id="SSF51735">
    <property type="entry name" value="NAD(P)-binding Rossmann-fold domains"/>
    <property type="match status" value="1"/>
</dbReference>
<reference evidence="7 9" key="1">
    <citation type="submission" date="2019-07" db="EMBL/GenBank/DDBJ databases">
        <title>Complete Genome Sequence of Leptotrichia hongkongensis Strain JMUB5056.</title>
        <authorList>
            <person name="Watanabe S."/>
            <person name="Cui L."/>
        </authorList>
    </citation>
    <scope>NUCLEOTIDE SEQUENCE [LARGE SCALE GENOMIC DNA]</scope>
    <source>
        <strain evidence="7 9">JMUB5056</strain>
    </source>
</reference>
<evidence type="ECO:0000313" key="7">
    <source>
        <dbReference type="EMBL" id="BBM60229.1"/>
    </source>
</evidence>
<dbReference type="KEGG" id="lhg:JMUB5056_1823"/>
<comment type="catalytic activity">
    <reaction evidence="6">
        <text>precorrin-2 + NAD(+) = sirohydrochlorin + NADH + 2 H(+)</text>
        <dbReference type="Rhea" id="RHEA:15613"/>
        <dbReference type="ChEBI" id="CHEBI:15378"/>
        <dbReference type="ChEBI" id="CHEBI:57540"/>
        <dbReference type="ChEBI" id="CHEBI:57945"/>
        <dbReference type="ChEBI" id="CHEBI:58351"/>
        <dbReference type="ChEBI" id="CHEBI:58827"/>
        <dbReference type="EC" id="1.3.1.76"/>
    </reaction>
</comment>
<dbReference type="UniPathway" id="UPA00262">
    <property type="reaction ID" value="UER00222"/>
</dbReference>
<organism evidence="7 9">
    <name type="scientific">Leptotrichia hongkongensis</name>
    <dbReference type="NCBI Taxonomy" id="554406"/>
    <lineage>
        <taxon>Bacteria</taxon>
        <taxon>Fusobacteriati</taxon>
        <taxon>Fusobacteriota</taxon>
        <taxon>Fusobacteriia</taxon>
        <taxon>Fusobacteriales</taxon>
        <taxon>Leptotrichiaceae</taxon>
        <taxon>Leptotrichia</taxon>
    </lineage>
</organism>